<organism evidence="2 3">
    <name type="scientific">Pristionchus entomophagus</name>
    <dbReference type="NCBI Taxonomy" id="358040"/>
    <lineage>
        <taxon>Eukaryota</taxon>
        <taxon>Metazoa</taxon>
        <taxon>Ecdysozoa</taxon>
        <taxon>Nematoda</taxon>
        <taxon>Chromadorea</taxon>
        <taxon>Rhabditida</taxon>
        <taxon>Rhabditina</taxon>
        <taxon>Diplogasteromorpha</taxon>
        <taxon>Diplogasteroidea</taxon>
        <taxon>Neodiplogasteridae</taxon>
        <taxon>Pristionchus</taxon>
    </lineage>
</organism>
<feature type="chain" id="PRO_5043607765" description="Secreted protein" evidence="1">
    <location>
        <begin position="22"/>
        <end position="106"/>
    </location>
</feature>
<comment type="caution">
    <text evidence="2">The sequence shown here is derived from an EMBL/GenBank/DDBJ whole genome shotgun (WGS) entry which is preliminary data.</text>
</comment>
<evidence type="ECO:0000313" key="3">
    <source>
        <dbReference type="Proteomes" id="UP001432027"/>
    </source>
</evidence>
<reference evidence="2" key="1">
    <citation type="submission" date="2023-10" db="EMBL/GenBank/DDBJ databases">
        <title>Genome assembly of Pristionchus species.</title>
        <authorList>
            <person name="Yoshida K."/>
            <person name="Sommer R.J."/>
        </authorList>
    </citation>
    <scope>NUCLEOTIDE SEQUENCE</scope>
    <source>
        <strain evidence="2">RS0144</strain>
    </source>
</reference>
<gene>
    <name evidence="2" type="ORF">PENTCL1PPCAC_14178</name>
</gene>
<keyword evidence="1" id="KW-0732">Signal</keyword>
<accession>A0AAV5TD68</accession>
<name>A0AAV5TD68_9BILA</name>
<dbReference type="EMBL" id="BTSX01000004">
    <property type="protein sequence ID" value="GMS92003.1"/>
    <property type="molecule type" value="Genomic_DNA"/>
</dbReference>
<dbReference type="AlphaFoldDB" id="A0AAV5TD68"/>
<evidence type="ECO:0000256" key="1">
    <source>
        <dbReference type="SAM" id="SignalP"/>
    </source>
</evidence>
<evidence type="ECO:0000313" key="2">
    <source>
        <dbReference type="EMBL" id="GMS92003.1"/>
    </source>
</evidence>
<keyword evidence="3" id="KW-1185">Reference proteome</keyword>
<feature type="non-terminal residue" evidence="2">
    <location>
        <position position="1"/>
    </location>
</feature>
<proteinExistence type="predicted"/>
<feature type="signal peptide" evidence="1">
    <location>
        <begin position="1"/>
        <end position="21"/>
    </location>
</feature>
<evidence type="ECO:0008006" key="4">
    <source>
        <dbReference type="Google" id="ProtNLM"/>
    </source>
</evidence>
<sequence length="106" mass="11707">GGILHSHLLCAFRALCVPASADDSTCTNYALKVNITFRKYKLQHDSDSQHSTRARCLLSCRKLVFPDRLDGASIPQEYLDSGAASLQSAECVYSNRLSVHHNALQE</sequence>
<protein>
    <recommendedName>
        <fullName evidence="4">Secreted protein</fullName>
    </recommendedName>
</protein>
<dbReference type="Proteomes" id="UP001432027">
    <property type="component" value="Unassembled WGS sequence"/>
</dbReference>
<feature type="non-terminal residue" evidence="2">
    <location>
        <position position="106"/>
    </location>
</feature>